<comment type="caution">
    <text evidence="11">The sequence shown here is derived from an EMBL/GenBank/DDBJ whole genome shotgun (WGS) entry which is preliminary data.</text>
</comment>
<evidence type="ECO:0000256" key="2">
    <source>
        <dbReference type="ARBA" id="ARBA00022527"/>
    </source>
</evidence>
<evidence type="ECO:0000256" key="5">
    <source>
        <dbReference type="ARBA" id="ARBA00022777"/>
    </source>
</evidence>
<dbReference type="Pfam" id="PF14593">
    <property type="entry name" value="PH_3"/>
    <property type="match status" value="1"/>
</dbReference>
<feature type="region of interest" description="Disordered" evidence="9">
    <location>
        <begin position="172"/>
        <end position="217"/>
    </location>
</feature>
<dbReference type="PANTHER" id="PTHR24356">
    <property type="entry name" value="SERINE/THREONINE-PROTEIN KINASE"/>
    <property type="match status" value="1"/>
</dbReference>
<keyword evidence="4" id="KW-0547">Nucleotide-binding</keyword>
<evidence type="ECO:0000256" key="4">
    <source>
        <dbReference type="ARBA" id="ARBA00022741"/>
    </source>
</evidence>
<keyword evidence="3" id="KW-0808">Transferase</keyword>
<dbReference type="Gene3D" id="1.10.510.10">
    <property type="entry name" value="Transferase(Phosphotransferase) domain 1"/>
    <property type="match status" value="2"/>
</dbReference>
<dbReference type="SUPFAM" id="SSF56112">
    <property type="entry name" value="Protein kinase-like (PK-like)"/>
    <property type="match status" value="1"/>
</dbReference>
<keyword evidence="2" id="KW-0723">Serine/threonine-protein kinase</keyword>
<dbReference type="Gene3D" id="3.30.200.20">
    <property type="entry name" value="Phosphorylase Kinase, domain 1"/>
    <property type="match status" value="1"/>
</dbReference>
<evidence type="ECO:0000256" key="1">
    <source>
        <dbReference type="ARBA" id="ARBA00012513"/>
    </source>
</evidence>
<protein>
    <recommendedName>
        <fullName evidence="1">non-specific serine/threonine protein kinase</fullName>
        <ecNumber evidence="1">2.7.11.1</ecNumber>
    </recommendedName>
</protein>
<reference evidence="11" key="1">
    <citation type="submission" date="2022-03" db="EMBL/GenBank/DDBJ databases">
        <title>Draft genome sequence of Aduncisulcus paluster, a free-living microaerophilic Fornicata.</title>
        <authorList>
            <person name="Yuyama I."/>
            <person name="Kume K."/>
            <person name="Tamura T."/>
            <person name="Inagaki Y."/>
            <person name="Hashimoto T."/>
        </authorList>
    </citation>
    <scope>NUCLEOTIDE SEQUENCE</scope>
    <source>
        <strain evidence="11">NY0171</strain>
    </source>
</reference>
<evidence type="ECO:0000256" key="9">
    <source>
        <dbReference type="SAM" id="MobiDB-lite"/>
    </source>
</evidence>
<evidence type="ECO:0000313" key="11">
    <source>
        <dbReference type="EMBL" id="GKT29017.1"/>
    </source>
</evidence>
<dbReference type="SUPFAM" id="SSF50729">
    <property type="entry name" value="PH domain-like"/>
    <property type="match status" value="1"/>
</dbReference>
<feature type="compositionally biased region" description="Basic and acidic residues" evidence="9">
    <location>
        <begin position="725"/>
        <end position="759"/>
    </location>
</feature>
<dbReference type="EC" id="2.7.11.1" evidence="1"/>
<evidence type="ECO:0000256" key="6">
    <source>
        <dbReference type="ARBA" id="ARBA00022840"/>
    </source>
</evidence>
<dbReference type="PROSITE" id="PS50011">
    <property type="entry name" value="PROTEIN_KINASE_DOM"/>
    <property type="match status" value="1"/>
</dbReference>
<feature type="region of interest" description="Disordered" evidence="9">
    <location>
        <begin position="648"/>
        <end position="702"/>
    </location>
</feature>
<dbReference type="InterPro" id="IPR000719">
    <property type="entry name" value="Prot_kinase_dom"/>
</dbReference>
<evidence type="ECO:0000256" key="7">
    <source>
        <dbReference type="ARBA" id="ARBA00047899"/>
    </source>
</evidence>
<dbReference type="Proteomes" id="UP001057375">
    <property type="component" value="Unassembled WGS sequence"/>
</dbReference>
<dbReference type="EMBL" id="BQXS01013473">
    <property type="protein sequence ID" value="GKT29017.1"/>
    <property type="molecule type" value="Genomic_DNA"/>
</dbReference>
<dbReference type="InterPro" id="IPR011993">
    <property type="entry name" value="PH-like_dom_sf"/>
</dbReference>
<keyword evidence="6" id="KW-0067">ATP-binding</keyword>
<evidence type="ECO:0000256" key="3">
    <source>
        <dbReference type="ARBA" id="ARBA00022679"/>
    </source>
</evidence>
<organism evidence="11 12">
    <name type="scientific">Aduncisulcus paluster</name>
    <dbReference type="NCBI Taxonomy" id="2918883"/>
    <lineage>
        <taxon>Eukaryota</taxon>
        <taxon>Metamonada</taxon>
        <taxon>Carpediemonas-like organisms</taxon>
        <taxon>Aduncisulcus</taxon>
    </lineage>
</organism>
<comment type="catalytic activity">
    <reaction evidence="7">
        <text>L-threonyl-[protein] + ATP = O-phospho-L-threonyl-[protein] + ADP + H(+)</text>
        <dbReference type="Rhea" id="RHEA:46608"/>
        <dbReference type="Rhea" id="RHEA-COMP:11060"/>
        <dbReference type="Rhea" id="RHEA-COMP:11605"/>
        <dbReference type="ChEBI" id="CHEBI:15378"/>
        <dbReference type="ChEBI" id="CHEBI:30013"/>
        <dbReference type="ChEBI" id="CHEBI:30616"/>
        <dbReference type="ChEBI" id="CHEBI:61977"/>
        <dbReference type="ChEBI" id="CHEBI:456216"/>
        <dbReference type="EC" id="2.7.11.1"/>
    </reaction>
</comment>
<keyword evidence="5" id="KW-0418">Kinase</keyword>
<gene>
    <name evidence="11" type="ORF">ADUPG1_014065</name>
</gene>
<dbReference type="InterPro" id="IPR011009">
    <property type="entry name" value="Kinase-like_dom_sf"/>
</dbReference>
<dbReference type="SMART" id="SM00220">
    <property type="entry name" value="S_TKc"/>
    <property type="match status" value="1"/>
</dbReference>
<proteinExistence type="predicted"/>
<keyword evidence="12" id="KW-1185">Reference proteome</keyword>
<evidence type="ECO:0000256" key="8">
    <source>
        <dbReference type="ARBA" id="ARBA00048679"/>
    </source>
</evidence>
<dbReference type="InterPro" id="IPR033931">
    <property type="entry name" value="PDK1-typ_PH"/>
</dbReference>
<accession>A0ABQ5KAU6</accession>
<dbReference type="Gene3D" id="2.30.29.30">
    <property type="entry name" value="Pleckstrin-homology domain (PH domain)/Phosphotyrosine-binding domain (PTB)"/>
    <property type="match status" value="1"/>
</dbReference>
<feature type="compositionally biased region" description="Basic and acidic residues" evidence="9">
    <location>
        <begin position="690"/>
        <end position="702"/>
    </location>
</feature>
<dbReference type="InterPro" id="IPR050236">
    <property type="entry name" value="Ser_Thr_kinase_AGC"/>
</dbReference>
<dbReference type="PANTHER" id="PTHR24356:SF1">
    <property type="entry name" value="SERINE_THREONINE-PROTEIN KINASE GREATWALL"/>
    <property type="match status" value="1"/>
</dbReference>
<feature type="region of interest" description="Disordered" evidence="9">
    <location>
        <begin position="586"/>
        <end position="619"/>
    </location>
</feature>
<name>A0ABQ5KAU6_9EUKA</name>
<feature type="region of interest" description="Disordered" evidence="9">
    <location>
        <begin position="722"/>
        <end position="785"/>
    </location>
</feature>
<dbReference type="PROSITE" id="PS00108">
    <property type="entry name" value="PROTEIN_KINASE_ST"/>
    <property type="match status" value="1"/>
</dbReference>
<dbReference type="Pfam" id="PF00069">
    <property type="entry name" value="Pkinase"/>
    <property type="match status" value="2"/>
</dbReference>
<evidence type="ECO:0000259" key="10">
    <source>
        <dbReference type="PROSITE" id="PS50011"/>
    </source>
</evidence>
<comment type="catalytic activity">
    <reaction evidence="8">
        <text>L-seryl-[protein] + ATP = O-phospho-L-seryl-[protein] + ADP + H(+)</text>
        <dbReference type="Rhea" id="RHEA:17989"/>
        <dbReference type="Rhea" id="RHEA-COMP:9863"/>
        <dbReference type="Rhea" id="RHEA-COMP:11604"/>
        <dbReference type="ChEBI" id="CHEBI:15378"/>
        <dbReference type="ChEBI" id="CHEBI:29999"/>
        <dbReference type="ChEBI" id="CHEBI:30616"/>
        <dbReference type="ChEBI" id="CHEBI:83421"/>
        <dbReference type="ChEBI" id="CHEBI:456216"/>
        <dbReference type="EC" id="2.7.11.1"/>
    </reaction>
</comment>
<sequence length="785" mass="90097">MKITDFEIICCLGHGAFSDVYRVRRRSDDFIGALKQINKRLILREQKISAVMAEKEILKLLQHPFIINLVATFQDKDCVYFLMEDAPNFDLAVWIKTFKRLPISWIRFFAAELVFTLFCLHRIGVLHRDIKPNNILIGKDGHIRLTDFGSAKDIYQSPGSFFIPAEAEDVDKDQEKECSSPRPELFPPPSSPLLPSVSQSQHHVKRSKKKSDYNPNIPRPTFCGTPLYVAPEVIQGLPVTLESDLWSLGVTLFHMYCGEAPFARSSEYLVFQAVQCGVFEYPTDIAGSCPALEDLIRHLLRLKPLERIGSKCEYESIFRHQFFEGISWSSITSLPLPFNLETTHKALDGSSISLQRCMSYEGCENVYRVNKNAIIRRLLRSNERVLYCSFVNKKRFLRPSRLRLLIATDLPRLLYLHPETLMLRGQIDITCGVEVNLSGDERCFTLKGAKEYRFDIPLRREVNMDEVHHDFRFLFPKRRVASHSISSLWSKCLVDLLLGTVKGKGADDVRNERKKVRNLLKEWDKKIFRGMFAKKYREFYKSGTREEERMPKESEPEKIDRISQWYKNREGDREGWQELQAIDLEDTESDEQHDSSRVVKKPVTVTDPHPHDDSSSIDIDSSGIPIPLKALPGVFDSPCVTMRGYRRHGSELSSNHSEEQHISASASGTALPKIERSEDTWPGEEDGEKDGDKDDEVWTHSELDERIKELNVAEGITTLGAYKMEPMKQEQEDDHAVTHEEYRMPEDKAMVDDSPKISGDEGLSSNARRQLLFDEKIDDGNDSVE</sequence>
<evidence type="ECO:0000313" key="12">
    <source>
        <dbReference type="Proteomes" id="UP001057375"/>
    </source>
</evidence>
<feature type="domain" description="Protein kinase" evidence="10">
    <location>
        <begin position="6"/>
        <end position="323"/>
    </location>
</feature>
<dbReference type="InterPro" id="IPR008271">
    <property type="entry name" value="Ser/Thr_kinase_AS"/>
</dbReference>